<feature type="region of interest" description="Disordered" evidence="1">
    <location>
        <begin position="35"/>
        <end position="63"/>
    </location>
</feature>
<evidence type="ECO:0000313" key="2">
    <source>
        <dbReference type="EMBL" id="CAA7019503.1"/>
    </source>
</evidence>
<organism evidence="2 3">
    <name type="scientific">Microthlaspi erraticum</name>
    <dbReference type="NCBI Taxonomy" id="1685480"/>
    <lineage>
        <taxon>Eukaryota</taxon>
        <taxon>Viridiplantae</taxon>
        <taxon>Streptophyta</taxon>
        <taxon>Embryophyta</taxon>
        <taxon>Tracheophyta</taxon>
        <taxon>Spermatophyta</taxon>
        <taxon>Magnoliopsida</taxon>
        <taxon>eudicotyledons</taxon>
        <taxon>Gunneridae</taxon>
        <taxon>Pentapetalae</taxon>
        <taxon>rosids</taxon>
        <taxon>malvids</taxon>
        <taxon>Brassicales</taxon>
        <taxon>Brassicaceae</taxon>
        <taxon>Coluteocarpeae</taxon>
        <taxon>Microthlaspi</taxon>
    </lineage>
</organism>
<protein>
    <submittedName>
        <fullName evidence="2">Uncharacterized protein</fullName>
    </submittedName>
</protein>
<feature type="compositionally biased region" description="Basic and acidic residues" evidence="1">
    <location>
        <begin position="40"/>
        <end position="63"/>
    </location>
</feature>
<comment type="caution">
    <text evidence="2">The sequence shown here is derived from an EMBL/GenBank/DDBJ whole genome shotgun (WGS) entry which is preliminary data.</text>
</comment>
<name>A0A6D2HVL0_9BRAS</name>
<keyword evidence="3" id="KW-1185">Reference proteome</keyword>
<evidence type="ECO:0000313" key="3">
    <source>
        <dbReference type="Proteomes" id="UP000467841"/>
    </source>
</evidence>
<sequence length="109" mass="13388">MCKQLLLRVGEFFRREWYHQEATRTLRFKRRRSQSTLKLRRVEKESVEPEKQKDSAPSRQKETRRGGKLFLFLHHSSQCYLFQHVSRNKWQRNAESFDQQLSEMIEDPF</sequence>
<evidence type="ECO:0000256" key="1">
    <source>
        <dbReference type="SAM" id="MobiDB-lite"/>
    </source>
</evidence>
<proteinExistence type="predicted"/>
<dbReference type="Proteomes" id="UP000467841">
    <property type="component" value="Unassembled WGS sequence"/>
</dbReference>
<dbReference type="AlphaFoldDB" id="A0A6D2HVL0"/>
<gene>
    <name evidence="2" type="ORF">MERR_LOCUS6738</name>
</gene>
<accession>A0A6D2HVL0</accession>
<dbReference type="EMBL" id="CACVBM020000455">
    <property type="protein sequence ID" value="CAA7019503.1"/>
    <property type="molecule type" value="Genomic_DNA"/>
</dbReference>
<reference evidence="2" key="1">
    <citation type="submission" date="2020-01" db="EMBL/GenBank/DDBJ databases">
        <authorList>
            <person name="Mishra B."/>
        </authorList>
    </citation>
    <scope>NUCLEOTIDE SEQUENCE [LARGE SCALE GENOMIC DNA]</scope>
</reference>